<keyword evidence="4" id="KW-1185">Reference proteome</keyword>
<organism evidence="3 4">
    <name type="scientific">Cynara cardunculus var. scolymus</name>
    <name type="common">Globe artichoke</name>
    <name type="synonym">Cynara scolymus</name>
    <dbReference type="NCBI Taxonomy" id="59895"/>
    <lineage>
        <taxon>Eukaryota</taxon>
        <taxon>Viridiplantae</taxon>
        <taxon>Streptophyta</taxon>
        <taxon>Embryophyta</taxon>
        <taxon>Tracheophyta</taxon>
        <taxon>Spermatophyta</taxon>
        <taxon>Magnoliopsida</taxon>
        <taxon>eudicotyledons</taxon>
        <taxon>Gunneridae</taxon>
        <taxon>Pentapetalae</taxon>
        <taxon>asterids</taxon>
        <taxon>campanulids</taxon>
        <taxon>Asterales</taxon>
        <taxon>Asteraceae</taxon>
        <taxon>Carduoideae</taxon>
        <taxon>Cardueae</taxon>
        <taxon>Carduinae</taxon>
        <taxon>Cynara</taxon>
    </lineage>
</organism>
<protein>
    <submittedName>
        <fullName evidence="3">EEIG1/EHBP1 N-terminal domain-containing protein</fullName>
    </submittedName>
</protein>
<dbReference type="Pfam" id="PF10358">
    <property type="entry name" value="NT-C2"/>
    <property type="match status" value="1"/>
</dbReference>
<gene>
    <name evidence="3" type="ORF">Ccrd_011846</name>
</gene>
<evidence type="ECO:0000313" key="3">
    <source>
        <dbReference type="EMBL" id="KVI09753.1"/>
    </source>
</evidence>
<dbReference type="STRING" id="59895.A0A118K5W3"/>
<name>A0A118K5W3_CYNCS</name>
<reference evidence="3 4" key="1">
    <citation type="journal article" date="2016" name="Sci. Rep.">
        <title>The genome sequence of the outbreeding globe artichoke constructed de novo incorporating a phase-aware low-pass sequencing strategy of F1 progeny.</title>
        <authorList>
            <person name="Scaglione D."/>
            <person name="Reyes-Chin-Wo S."/>
            <person name="Acquadro A."/>
            <person name="Froenicke L."/>
            <person name="Portis E."/>
            <person name="Beitel C."/>
            <person name="Tirone M."/>
            <person name="Mauro R."/>
            <person name="Lo Monaco A."/>
            <person name="Mauromicale G."/>
            <person name="Faccioli P."/>
            <person name="Cattivelli L."/>
            <person name="Rieseberg L."/>
            <person name="Michelmore R."/>
            <person name="Lanteri S."/>
        </authorList>
    </citation>
    <scope>NUCLEOTIDE SEQUENCE [LARGE SCALE GENOMIC DNA]</scope>
    <source>
        <strain evidence="3">2C</strain>
    </source>
</reference>
<dbReference type="PANTHER" id="PTHR31182">
    <property type="entry name" value="C2 NT-TYPE DOMAIN-CONTAINING PROTEIN"/>
    <property type="match status" value="1"/>
</dbReference>
<dbReference type="OMA" id="KFTDQHF"/>
<evidence type="ECO:0000259" key="2">
    <source>
        <dbReference type="PROSITE" id="PS51840"/>
    </source>
</evidence>
<evidence type="ECO:0000256" key="1">
    <source>
        <dbReference type="SAM" id="MobiDB-lite"/>
    </source>
</evidence>
<dbReference type="AlphaFoldDB" id="A0A118K5W3"/>
<dbReference type="InterPro" id="IPR019448">
    <property type="entry name" value="NT-C2"/>
</dbReference>
<evidence type="ECO:0000313" key="4">
    <source>
        <dbReference type="Proteomes" id="UP000243975"/>
    </source>
</evidence>
<feature type="region of interest" description="Disordered" evidence="1">
    <location>
        <begin position="197"/>
        <end position="219"/>
    </location>
</feature>
<feature type="domain" description="C2 NT-type" evidence="2">
    <location>
        <begin position="5"/>
        <end position="160"/>
    </location>
</feature>
<dbReference type="PROSITE" id="PS51840">
    <property type="entry name" value="C2_NT"/>
    <property type="match status" value="1"/>
</dbReference>
<comment type="caution">
    <text evidence="3">The sequence shown here is derived from an EMBL/GenBank/DDBJ whole genome shotgun (WGS) entry which is preliminary data.</text>
</comment>
<sequence length="622" mass="71301">MRNLMFCKTSDTKHFKLHLNICELEGLVVDDIPNKDNYKMQVHIKLQVPRRGYVPRIATQRNRTSKQNVNDDGRVFWNEGFQQSCNLGTKGPGPGSWKINLKVHGIDVESNHKADILARVKLDVTEFTGHSEKLVKLPVQCSIGGFIHEARLKVKLDVTEVKKLQTENTVHPVSPTHLLPSLLSCVSFQNQTRNKMEMQMEKEKEKESSESETEGTDSSYQRIKTMDLLRSQSMHESIEYGKQCKEQSLSYEGTEKTKLMRLLSWNIRKPRDAPLLNKAYGGEGGDDIDNARRSLLSYLKPRQDLVKRDHKPSEFSGSDRFEVGKWEKRRVKSRDGKLELQTEIFLATIDQRSEKALGGGACTVIATVIADWLHQNPNTLPLRCEFDKLVRDGSKEWRNLCNDETHKGKFQDQHFDLDTVMEAQVRPLEVISEKSYVGFFKLENTNNLDLLQDAMSFDSIWDELEHGESTTEECVYIVSWNDHFFVLKKEYAAIYMIDTLGERLTEGCNKAYMLRFNEDSIIHNVQPEMNNSKLEADKGLDNHSSIIREEHEKENDPGFVCKGTTCCKEFIKGFLAAIPLGELQNSVEKGINGKAPLHQLLQIEFQYTLPCSRKTHRMEPAT</sequence>
<dbReference type="PANTHER" id="PTHR31182:SF21">
    <property type="entry name" value="C2 NT-TYPE DOMAIN-CONTAINING PROTEIN"/>
    <property type="match status" value="1"/>
</dbReference>
<dbReference type="Proteomes" id="UP000243975">
    <property type="component" value="Unassembled WGS sequence"/>
</dbReference>
<dbReference type="Gramene" id="KVI09753">
    <property type="protein sequence ID" value="KVI09753"/>
    <property type="gene ID" value="Ccrd_011846"/>
</dbReference>
<proteinExistence type="predicted"/>
<accession>A0A118K5W3</accession>
<dbReference type="EMBL" id="LEKV01001043">
    <property type="protein sequence ID" value="KVI09753.1"/>
    <property type="molecule type" value="Genomic_DNA"/>
</dbReference>
<feature type="compositionally biased region" description="Basic and acidic residues" evidence="1">
    <location>
        <begin position="197"/>
        <end position="209"/>
    </location>
</feature>